<dbReference type="EMBL" id="AHKC01009256">
    <property type="protein sequence ID" value="EKF33426.1"/>
    <property type="molecule type" value="Genomic_DNA"/>
</dbReference>
<dbReference type="AlphaFoldDB" id="K2NEP0"/>
<gene>
    <name evidence="5" type="ORF">MOQ_002707</name>
</gene>
<sequence length="635" mass="71825">MTDFPFFTFLWMEYTHTDRQTHMSSFVTSSHWGEGKEKEEEGHRCHFARGAYPTKKGLREDLRRELLLFFFFFLFVGGLKDYYFVLLSLYFLFLFFRNTKMLTPIFVCEQNESFVIVSITLSALCKVTTAVFSILDYQFTFHCAPYYLRLKFDQCIAEGCGERATYTVDTNVLTVYIPKERRGEVFTHLDNPGYLIATDKERQQLVQCVGGSELQGEDSTAPDEDETEFRQQLPSACGVADGCADYGFAGSFSGMFASLDSDITAEVLDLPRNPDETTAVERRQLRLQSENNDFNEDALLLSFEDADGEVKRLLRYVPRHRLDYIAALDAEGVRYVVPSAPMEEIANNSTTAREEDGNGKGVLEEEEEVLPISTGVVDVWAGNIAEFKRPLVEEISQPTQNEMDVPIGVSSTTLSAPPTGSLAVPQQRPRALFSSEEHGVLMKIRPPRLLFPPSSLVVDALTVDILFSEAYDDIVTEGTGCSESLWNICKLSPALSWLDPAENVYDACVFFARRALIYPLHRNFALIQRVFSSVGVRLLLGKSYVIKAFLRVRDILSHAEHRHVLVTLFLNPLIGYWLGVEDAEERLLRLALELHAHVTRVKAEMERPLSTSSLLVQRKRQLLPLHLLNLGLPIS</sequence>
<dbReference type="GO" id="GO:0000493">
    <property type="term" value="P:box H/ACA snoRNP assembly"/>
    <property type="evidence" value="ECO:0007669"/>
    <property type="project" value="InterPro"/>
</dbReference>
<comment type="caution">
    <text evidence="5">The sequence shown here is derived from an EMBL/GenBank/DDBJ whole genome shotgun (WGS) entry which is preliminary data.</text>
</comment>
<dbReference type="Proteomes" id="UP000007350">
    <property type="component" value="Unassembled WGS sequence"/>
</dbReference>
<name>K2NEP0_TRYCR</name>
<dbReference type="InterPro" id="IPR039742">
    <property type="entry name" value="Shq1"/>
</dbReference>
<evidence type="ECO:0000259" key="3">
    <source>
        <dbReference type="Pfam" id="PF04925"/>
    </source>
</evidence>
<dbReference type="InterPro" id="IPR007009">
    <property type="entry name" value="Shq1_C"/>
</dbReference>
<evidence type="ECO:0000259" key="4">
    <source>
        <dbReference type="Pfam" id="PF21413"/>
    </source>
</evidence>
<proteinExistence type="inferred from homology"/>
<protein>
    <submittedName>
        <fullName evidence="5">Uncharacterized protein</fullName>
    </submittedName>
</protein>
<dbReference type="GO" id="GO:0005654">
    <property type="term" value="C:nucleoplasm"/>
    <property type="evidence" value="ECO:0007669"/>
    <property type="project" value="TreeGrafter"/>
</dbReference>
<evidence type="ECO:0000313" key="5">
    <source>
        <dbReference type="EMBL" id="EKF33426.1"/>
    </source>
</evidence>
<dbReference type="OrthoDB" id="73639at2759"/>
<dbReference type="InterPro" id="IPR048696">
    <property type="entry name" value="SHQ1-like_CS"/>
</dbReference>
<keyword evidence="2" id="KW-0812">Transmembrane</keyword>
<organism evidence="5 6">
    <name type="scientific">Trypanosoma cruzi marinkellei</name>
    <dbReference type="NCBI Taxonomy" id="85056"/>
    <lineage>
        <taxon>Eukaryota</taxon>
        <taxon>Discoba</taxon>
        <taxon>Euglenozoa</taxon>
        <taxon>Kinetoplastea</taxon>
        <taxon>Metakinetoplastina</taxon>
        <taxon>Trypanosomatida</taxon>
        <taxon>Trypanosomatidae</taxon>
        <taxon>Trypanosoma</taxon>
        <taxon>Schizotrypanum</taxon>
    </lineage>
</organism>
<feature type="transmembrane region" description="Helical" evidence="2">
    <location>
        <begin position="66"/>
        <end position="93"/>
    </location>
</feature>
<evidence type="ECO:0000313" key="6">
    <source>
        <dbReference type="Proteomes" id="UP000007350"/>
    </source>
</evidence>
<accession>K2NEP0</accession>
<feature type="domain" description="SHQ1-like CS" evidence="4">
    <location>
        <begin position="103"/>
        <end position="190"/>
    </location>
</feature>
<evidence type="ECO:0000256" key="2">
    <source>
        <dbReference type="SAM" id="Phobius"/>
    </source>
</evidence>
<keyword evidence="2" id="KW-1133">Transmembrane helix</keyword>
<keyword evidence="6" id="KW-1185">Reference proteome</keyword>
<dbReference type="Pfam" id="PF21413">
    <property type="entry name" value="SHQ1-like_CS"/>
    <property type="match status" value="1"/>
</dbReference>
<reference evidence="5 6" key="1">
    <citation type="journal article" date="2012" name="BMC Genomics">
        <title>Comparative genomic analysis of human infective Trypanosoma cruzi lineages with the bat-restricted subspecies T. cruzi marinkellei.</title>
        <authorList>
            <person name="Franzen O."/>
            <person name="Talavera-Lopez C."/>
            <person name="Ochaya S."/>
            <person name="Butler C.E."/>
            <person name="Messenger L.A."/>
            <person name="Lewis M.D."/>
            <person name="Llewellyn M.S."/>
            <person name="Marinkelle C.J."/>
            <person name="Tyler K.M."/>
            <person name="Miles M.A."/>
            <person name="Andersson B."/>
        </authorList>
    </citation>
    <scope>NUCLEOTIDE SEQUENCE [LARGE SCALE GENOMIC DNA]</scope>
    <source>
        <strain evidence="5 6">B7</strain>
    </source>
</reference>
<feature type="transmembrane region" description="Helical" evidence="2">
    <location>
        <begin position="114"/>
        <end position="135"/>
    </location>
</feature>
<dbReference type="PANTHER" id="PTHR12967">
    <property type="entry name" value="PROTEIN SHQ1 HOMOLOG"/>
    <property type="match status" value="1"/>
</dbReference>
<dbReference type="GO" id="GO:0051082">
    <property type="term" value="F:unfolded protein binding"/>
    <property type="evidence" value="ECO:0007669"/>
    <property type="project" value="TreeGrafter"/>
</dbReference>
<dbReference type="Pfam" id="PF04925">
    <property type="entry name" value="SHQ1"/>
    <property type="match status" value="1"/>
</dbReference>
<dbReference type="Gene3D" id="2.60.40.790">
    <property type="match status" value="1"/>
</dbReference>
<dbReference type="FunFam" id="2.60.40.790:FF:000080">
    <property type="entry name" value="Protein SHQ1 homolog"/>
    <property type="match status" value="1"/>
</dbReference>
<comment type="similarity">
    <text evidence="1">Belongs to the SHQ1 family.</text>
</comment>
<evidence type="ECO:0000256" key="1">
    <source>
        <dbReference type="ARBA" id="ARBA00005607"/>
    </source>
</evidence>
<dbReference type="PANTHER" id="PTHR12967:SF0">
    <property type="entry name" value="PROTEIN SHQ1 HOMOLOG"/>
    <property type="match status" value="1"/>
</dbReference>
<keyword evidence="2" id="KW-0472">Membrane</keyword>
<dbReference type="InterPro" id="IPR008978">
    <property type="entry name" value="HSP20-like_chaperone"/>
</dbReference>
<dbReference type="GO" id="GO:0005737">
    <property type="term" value="C:cytoplasm"/>
    <property type="evidence" value="ECO:0007669"/>
    <property type="project" value="TreeGrafter"/>
</dbReference>
<feature type="domain" description="Shq1 C-terminal" evidence="3">
    <location>
        <begin position="431"/>
        <end position="599"/>
    </location>
</feature>